<dbReference type="InterPro" id="IPR012902">
    <property type="entry name" value="N_methyl_site"/>
</dbReference>
<dbReference type="Pfam" id="PF07963">
    <property type="entry name" value="N_methyl"/>
    <property type="match status" value="1"/>
</dbReference>
<dbReference type="Proteomes" id="UP000179448">
    <property type="component" value="Unassembled WGS sequence"/>
</dbReference>
<dbReference type="SUPFAM" id="SSF54523">
    <property type="entry name" value="Pili subunits"/>
    <property type="match status" value="1"/>
</dbReference>
<organism evidence="3 4">
    <name type="scientific">Candidatus Nomurabacteria bacterium RIFCSPLOWO2_01_FULL_36_10b</name>
    <dbReference type="NCBI Taxonomy" id="1801766"/>
    <lineage>
        <taxon>Bacteria</taxon>
        <taxon>Candidatus Nomuraibacteriota</taxon>
    </lineage>
</organism>
<feature type="region of interest" description="Disordered" evidence="1">
    <location>
        <begin position="162"/>
        <end position="188"/>
    </location>
</feature>
<evidence type="ECO:0000256" key="1">
    <source>
        <dbReference type="SAM" id="MobiDB-lite"/>
    </source>
</evidence>
<keyword evidence="2" id="KW-0472">Membrane</keyword>
<dbReference type="AlphaFoldDB" id="A0A1F6WND6"/>
<feature type="compositionally biased region" description="Polar residues" evidence="1">
    <location>
        <begin position="162"/>
        <end position="171"/>
    </location>
</feature>
<accession>A0A1F6WND6</accession>
<sequence>MSRVFMSFPIYIKRNKRIQSGFTILELLVVIAMITILLVIMFASFGKAKTKASDDVKINNLNIVILALEQYHTQCKVYPMTLDLTANNVYPTSGGVIAMSCSQFSEYLRSNIDLSMFQYASLRNANIPTGYCSAYHISMQLDNHELNNGKLAEDSDWAGSSSLTKCGNSGPSVVPNDDTQGYYDIKHP</sequence>
<name>A0A1F6WND6_9BACT</name>
<evidence type="ECO:0000313" key="3">
    <source>
        <dbReference type="EMBL" id="OGI83344.1"/>
    </source>
</evidence>
<gene>
    <name evidence="3" type="ORF">A2997_02530</name>
</gene>
<dbReference type="EMBL" id="MFUQ01000019">
    <property type="protein sequence ID" value="OGI83344.1"/>
    <property type="molecule type" value="Genomic_DNA"/>
</dbReference>
<proteinExistence type="predicted"/>
<dbReference type="InterPro" id="IPR045584">
    <property type="entry name" value="Pilin-like"/>
</dbReference>
<feature type="transmembrane region" description="Helical" evidence="2">
    <location>
        <begin position="21"/>
        <end position="45"/>
    </location>
</feature>
<dbReference type="STRING" id="1801766.A2997_02530"/>
<protein>
    <recommendedName>
        <fullName evidence="5">Type II secretion system protein GspG C-terminal domain-containing protein</fullName>
    </recommendedName>
</protein>
<evidence type="ECO:0008006" key="5">
    <source>
        <dbReference type="Google" id="ProtNLM"/>
    </source>
</evidence>
<evidence type="ECO:0000256" key="2">
    <source>
        <dbReference type="SAM" id="Phobius"/>
    </source>
</evidence>
<dbReference type="Gene3D" id="3.30.700.10">
    <property type="entry name" value="Glycoprotein, Type 4 Pilin"/>
    <property type="match status" value="1"/>
</dbReference>
<dbReference type="NCBIfam" id="TIGR02532">
    <property type="entry name" value="IV_pilin_GFxxxE"/>
    <property type="match status" value="1"/>
</dbReference>
<comment type="caution">
    <text evidence="3">The sequence shown here is derived from an EMBL/GenBank/DDBJ whole genome shotgun (WGS) entry which is preliminary data.</text>
</comment>
<evidence type="ECO:0000313" key="4">
    <source>
        <dbReference type="Proteomes" id="UP000179448"/>
    </source>
</evidence>
<reference evidence="3 4" key="1">
    <citation type="journal article" date="2016" name="Nat. Commun.">
        <title>Thousands of microbial genomes shed light on interconnected biogeochemical processes in an aquifer system.</title>
        <authorList>
            <person name="Anantharaman K."/>
            <person name="Brown C.T."/>
            <person name="Hug L.A."/>
            <person name="Sharon I."/>
            <person name="Castelle C.J."/>
            <person name="Probst A.J."/>
            <person name="Thomas B.C."/>
            <person name="Singh A."/>
            <person name="Wilkins M.J."/>
            <person name="Karaoz U."/>
            <person name="Brodie E.L."/>
            <person name="Williams K.H."/>
            <person name="Hubbard S.S."/>
            <person name="Banfield J.F."/>
        </authorList>
    </citation>
    <scope>NUCLEOTIDE SEQUENCE [LARGE SCALE GENOMIC DNA]</scope>
</reference>
<keyword evidence="2" id="KW-0812">Transmembrane</keyword>
<keyword evidence="2" id="KW-1133">Transmembrane helix</keyword>